<reference evidence="3 4" key="1">
    <citation type="submission" date="2021-06" db="EMBL/GenBank/DDBJ databases">
        <title>Gemonas diversity in paddy soil.</title>
        <authorList>
            <person name="Liu G."/>
        </authorList>
    </citation>
    <scope>NUCLEOTIDE SEQUENCE [LARGE SCALE GENOMIC DNA]</scope>
    <source>
        <strain evidence="3 4">RG10</strain>
    </source>
</reference>
<dbReference type="PANTHER" id="PTHR40459:SF1">
    <property type="entry name" value="CONSERVED HYPOTHETICAL ALANINE AND LEUCINE RICH PROTEIN"/>
    <property type="match status" value="1"/>
</dbReference>
<dbReference type="PANTHER" id="PTHR40459">
    <property type="entry name" value="CONSERVED HYPOTHETICAL ALANINE AND LEUCINE RICH PROTEIN"/>
    <property type="match status" value="1"/>
</dbReference>
<protein>
    <submittedName>
        <fullName evidence="3">DUF2520 domain-containing protein</fullName>
    </submittedName>
</protein>
<name>A0ABX8JBK5_9BACT</name>
<dbReference type="Pfam" id="PF10727">
    <property type="entry name" value="Rossmann-like"/>
    <property type="match status" value="1"/>
</dbReference>
<organism evidence="3 4">
    <name type="scientific">Geomonas oryzisoli</name>
    <dbReference type="NCBI Taxonomy" id="2847992"/>
    <lineage>
        <taxon>Bacteria</taxon>
        <taxon>Pseudomonadati</taxon>
        <taxon>Thermodesulfobacteriota</taxon>
        <taxon>Desulfuromonadia</taxon>
        <taxon>Geobacterales</taxon>
        <taxon>Geobacteraceae</taxon>
        <taxon>Geomonas</taxon>
    </lineage>
</organism>
<dbReference type="EMBL" id="CP076723">
    <property type="protein sequence ID" value="QWV94507.1"/>
    <property type="molecule type" value="Genomic_DNA"/>
</dbReference>
<proteinExistence type="predicted"/>
<keyword evidence="4" id="KW-1185">Reference proteome</keyword>
<accession>A0ABX8JBK5</accession>
<dbReference type="InterPro" id="IPR018931">
    <property type="entry name" value="DUF2520"/>
</dbReference>
<evidence type="ECO:0000259" key="2">
    <source>
        <dbReference type="Pfam" id="PF10728"/>
    </source>
</evidence>
<evidence type="ECO:0000313" key="3">
    <source>
        <dbReference type="EMBL" id="QWV94507.1"/>
    </source>
</evidence>
<dbReference type="Proteomes" id="UP000683557">
    <property type="component" value="Chromosome"/>
</dbReference>
<dbReference type="Pfam" id="PF10728">
    <property type="entry name" value="DUF2520"/>
    <property type="match status" value="1"/>
</dbReference>
<gene>
    <name evidence="3" type="ORF">KP004_04795</name>
</gene>
<sequence length="295" mass="30458">MKTFSIIGCGAVGKTLGRLLQQSGAVQIRDILTRAAATAQAAADFIGAGRPVVDFGELERADLYLVASSDDAIAACVEGLCRAQLLDRHTTVCHLSGALGSDVLGGAAAMGAQVASVHPVKSFADPAVCVGDFAGTWCGIEGDREAQEILGTLFRGIGGKVFSIDPRFKTVYHAGSVLVCNYLTALLEAGLRAYQKGGVPRETALQVMEPLVRGTVDNVFRVGTAAALTGPIARGDAGVVGRQLDALEGFDTKLALIYRALGSVALELSRERGQASAAGLSAIEELLATRRAGAS</sequence>
<feature type="domain" description="Putative oxidoreductase/dehydrogenase Rossmann-like" evidence="1">
    <location>
        <begin position="5"/>
        <end position="119"/>
    </location>
</feature>
<dbReference type="RefSeq" id="WP_216801247.1">
    <property type="nucleotide sequence ID" value="NZ_CP076723.1"/>
</dbReference>
<evidence type="ECO:0000313" key="4">
    <source>
        <dbReference type="Proteomes" id="UP000683557"/>
    </source>
</evidence>
<feature type="domain" description="DUF2520" evidence="2">
    <location>
        <begin position="137"/>
        <end position="262"/>
    </location>
</feature>
<dbReference type="InterPro" id="IPR019665">
    <property type="entry name" value="OxRdtase/DH_put_Rossmann_dom"/>
</dbReference>
<evidence type="ECO:0000259" key="1">
    <source>
        <dbReference type="Pfam" id="PF10727"/>
    </source>
</evidence>